<dbReference type="EMBL" id="BQFW01000014">
    <property type="protein sequence ID" value="GJJ78066.1"/>
    <property type="molecule type" value="Genomic_DNA"/>
</dbReference>
<reference evidence="10" key="1">
    <citation type="submission" date="2021-11" db="EMBL/GenBank/DDBJ databases">
        <authorList>
            <person name="Herlambang A."/>
            <person name="Guo Y."/>
            <person name="Takashima Y."/>
            <person name="Nishizawa T."/>
        </authorList>
    </citation>
    <scope>NUCLEOTIDE SEQUENCE</scope>
    <source>
        <strain evidence="10">E1425</strain>
    </source>
</reference>
<evidence type="ECO:0000256" key="2">
    <source>
        <dbReference type="ARBA" id="ARBA00007104"/>
    </source>
</evidence>
<sequence length="219" mass="25231">MAINVTRWCIGLLMLLSVLPSVFGLYFYLEGSEQKCFSEELPKETIVTGHFTAEEWNEEKKTFAVNYETGIEVVVEEMPAGKRVYAHKLKAKDQFKFTSAESGPHVICLFTTSAGWFSSTKTRVSLDLDIRDILDDAPEPAEGALSELALRVRELNHRVNDIRREQSYLREHEREFRDKSEATNGHTVTWTIVQLVVLAITCAWQMRHLRVFFEARKMI</sequence>
<protein>
    <submittedName>
        <fullName evidence="10">P24 family protein alpha</fullName>
    </submittedName>
</protein>
<name>A0A9P3HK36_9FUNG</name>
<dbReference type="InterPro" id="IPR009038">
    <property type="entry name" value="GOLD_dom"/>
</dbReference>
<keyword evidence="4 8" id="KW-0732">Signal</keyword>
<keyword evidence="11" id="KW-1185">Reference proteome</keyword>
<feature type="signal peptide" evidence="8">
    <location>
        <begin position="1"/>
        <end position="24"/>
    </location>
</feature>
<dbReference type="OrthoDB" id="3427at2759"/>
<feature type="chain" id="PRO_5040363577" evidence="8">
    <location>
        <begin position="25"/>
        <end position="219"/>
    </location>
</feature>
<dbReference type="GO" id="GO:0016020">
    <property type="term" value="C:membrane"/>
    <property type="evidence" value="ECO:0007669"/>
    <property type="project" value="UniProtKB-SubCell"/>
</dbReference>
<evidence type="ECO:0000313" key="10">
    <source>
        <dbReference type="EMBL" id="GJJ78066.1"/>
    </source>
</evidence>
<dbReference type="Pfam" id="PF01105">
    <property type="entry name" value="EMP24_GP25L"/>
    <property type="match status" value="1"/>
</dbReference>
<dbReference type="InterPro" id="IPR015720">
    <property type="entry name" value="Emp24-like"/>
</dbReference>
<evidence type="ECO:0000256" key="4">
    <source>
        <dbReference type="ARBA" id="ARBA00022729"/>
    </source>
</evidence>
<evidence type="ECO:0000256" key="8">
    <source>
        <dbReference type="SAM" id="SignalP"/>
    </source>
</evidence>
<comment type="similarity">
    <text evidence="2 7">Belongs to the EMP24/GP25L family.</text>
</comment>
<dbReference type="AlphaFoldDB" id="A0A9P3HK36"/>
<evidence type="ECO:0000256" key="3">
    <source>
        <dbReference type="ARBA" id="ARBA00022692"/>
    </source>
</evidence>
<reference evidence="10" key="2">
    <citation type="journal article" date="2022" name="Microbiol. Resour. Announc.">
        <title>Whole-Genome Sequence of Entomortierella parvispora E1425, a Mucoromycotan Fungus Associated with Burkholderiaceae-Related Endosymbiotic Bacteria.</title>
        <authorList>
            <person name="Herlambang A."/>
            <person name="Guo Y."/>
            <person name="Takashima Y."/>
            <person name="Narisawa K."/>
            <person name="Ohta H."/>
            <person name="Nishizawa T."/>
        </authorList>
    </citation>
    <scope>NUCLEOTIDE SEQUENCE</scope>
    <source>
        <strain evidence="10">E1425</strain>
    </source>
</reference>
<keyword evidence="6" id="KW-0472">Membrane</keyword>
<evidence type="ECO:0000313" key="11">
    <source>
        <dbReference type="Proteomes" id="UP000827284"/>
    </source>
</evidence>
<dbReference type="PROSITE" id="PS50866">
    <property type="entry name" value="GOLD"/>
    <property type="match status" value="1"/>
</dbReference>
<dbReference type="Proteomes" id="UP000827284">
    <property type="component" value="Unassembled WGS sequence"/>
</dbReference>
<dbReference type="PANTHER" id="PTHR22811">
    <property type="entry name" value="TRANSMEMBRANE EMP24 DOMAIN-CONTAINING PROTEIN"/>
    <property type="match status" value="1"/>
</dbReference>
<evidence type="ECO:0000256" key="5">
    <source>
        <dbReference type="ARBA" id="ARBA00022989"/>
    </source>
</evidence>
<accession>A0A9P3HK36</accession>
<comment type="subcellular location">
    <subcellularLocation>
        <location evidence="1 7">Membrane</location>
        <topology evidence="1 7">Single-pass type I membrane protein</topology>
    </subcellularLocation>
</comment>
<keyword evidence="3 7" id="KW-0812">Transmembrane</keyword>
<feature type="domain" description="GOLD" evidence="9">
    <location>
        <begin position="34"/>
        <end position="130"/>
    </location>
</feature>
<comment type="caution">
    <text evidence="10">The sequence shown here is derived from an EMBL/GenBank/DDBJ whole genome shotgun (WGS) entry which is preliminary data.</text>
</comment>
<evidence type="ECO:0000256" key="6">
    <source>
        <dbReference type="ARBA" id="ARBA00023136"/>
    </source>
</evidence>
<evidence type="ECO:0000256" key="1">
    <source>
        <dbReference type="ARBA" id="ARBA00004479"/>
    </source>
</evidence>
<evidence type="ECO:0000256" key="7">
    <source>
        <dbReference type="RuleBase" id="RU003827"/>
    </source>
</evidence>
<proteinExistence type="inferred from homology"/>
<gene>
    <name evidence="10" type="ORF">EMPS_10425</name>
</gene>
<keyword evidence="5" id="KW-1133">Transmembrane helix</keyword>
<dbReference type="SMART" id="SM01190">
    <property type="entry name" value="EMP24_GP25L"/>
    <property type="match status" value="1"/>
</dbReference>
<evidence type="ECO:0000259" key="9">
    <source>
        <dbReference type="PROSITE" id="PS50866"/>
    </source>
</evidence>
<organism evidence="10 11">
    <name type="scientific">Entomortierella parvispora</name>
    <dbReference type="NCBI Taxonomy" id="205924"/>
    <lineage>
        <taxon>Eukaryota</taxon>
        <taxon>Fungi</taxon>
        <taxon>Fungi incertae sedis</taxon>
        <taxon>Mucoromycota</taxon>
        <taxon>Mortierellomycotina</taxon>
        <taxon>Mortierellomycetes</taxon>
        <taxon>Mortierellales</taxon>
        <taxon>Mortierellaceae</taxon>
        <taxon>Entomortierella</taxon>
    </lineage>
</organism>